<evidence type="ECO:0000313" key="4">
    <source>
        <dbReference type="Proteomes" id="UP001165085"/>
    </source>
</evidence>
<organism evidence="3 4">
    <name type="scientific">Triparma strigata</name>
    <dbReference type="NCBI Taxonomy" id="1606541"/>
    <lineage>
        <taxon>Eukaryota</taxon>
        <taxon>Sar</taxon>
        <taxon>Stramenopiles</taxon>
        <taxon>Ochrophyta</taxon>
        <taxon>Bolidophyceae</taxon>
        <taxon>Parmales</taxon>
        <taxon>Triparmaceae</taxon>
        <taxon>Triparma</taxon>
    </lineage>
</organism>
<dbReference type="Pfam" id="PF00249">
    <property type="entry name" value="Myb_DNA-binding"/>
    <property type="match status" value="1"/>
</dbReference>
<keyword evidence="4" id="KW-1185">Reference proteome</keyword>
<dbReference type="InterPro" id="IPR009057">
    <property type="entry name" value="Homeodomain-like_sf"/>
</dbReference>
<dbReference type="InterPro" id="IPR052450">
    <property type="entry name" value="TRBD-Containing_Protein"/>
</dbReference>
<dbReference type="SMART" id="SM00717">
    <property type="entry name" value="SANT"/>
    <property type="match status" value="2"/>
</dbReference>
<dbReference type="SUPFAM" id="SSF46689">
    <property type="entry name" value="Homeodomain-like"/>
    <property type="match status" value="2"/>
</dbReference>
<dbReference type="EMBL" id="BRXY01000535">
    <property type="protein sequence ID" value="GMH98829.1"/>
    <property type="molecule type" value="Genomic_DNA"/>
</dbReference>
<dbReference type="OrthoDB" id="608866at2759"/>
<comment type="caution">
    <text evidence="3">The sequence shown here is derived from an EMBL/GenBank/DDBJ whole genome shotgun (WGS) entry which is preliminary data.</text>
</comment>
<proteinExistence type="predicted"/>
<reference evidence="4" key="1">
    <citation type="journal article" date="2023" name="Commun. Biol.">
        <title>Genome analysis of Parmales, the sister group of diatoms, reveals the evolutionary specialization of diatoms from phago-mixotrophs to photoautotrophs.</title>
        <authorList>
            <person name="Ban H."/>
            <person name="Sato S."/>
            <person name="Yoshikawa S."/>
            <person name="Yamada K."/>
            <person name="Nakamura Y."/>
            <person name="Ichinomiya M."/>
            <person name="Sato N."/>
            <person name="Blanc-Mathieu R."/>
            <person name="Endo H."/>
            <person name="Kuwata A."/>
            <person name="Ogata H."/>
        </authorList>
    </citation>
    <scope>NUCLEOTIDE SEQUENCE [LARGE SCALE GENOMIC DNA]</scope>
    <source>
        <strain evidence="4">NIES 3701</strain>
    </source>
</reference>
<dbReference type="AlphaFoldDB" id="A0A9W7C441"/>
<protein>
    <recommendedName>
        <fullName evidence="2">Myb-like domain-containing protein</fullName>
    </recommendedName>
</protein>
<dbReference type="Proteomes" id="UP001165085">
    <property type="component" value="Unassembled WGS sequence"/>
</dbReference>
<sequence length="209" mass="23725">MNPIWEVEQNYVVDIVYDIYHIIDNEGYFDDFAPKKEGVGGRHSVAGGGGGIVVKEEEVEEVVVADVIVGVKRKAEEETESKKTKKKGAGKGYAFTEEENDALLEGAGKYGLDFKRIKEDNDNVLGHRTLKALKKRFRYKFPEKYKELRAATGDCTPRNYNVTWTAEEDAALKRGRKEHGANWAKIIKSENKVLGRRTLVALQRRYSRI</sequence>
<evidence type="ECO:0000313" key="3">
    <source>
        <dbReference type="EMBL" id="GMH98829.1"/>
    </source>
</evidence>
<keyword evidence="1" id="KW-0539">Nucleus</keyword>
<evidence type="ECO:0000259" key="2">
    <source>
        <dbReference type="PROSITE" id="PS50090"/>
    </source>
</evidence>
<dbReference type="Gene3D" id="1.10.10.60">
    <property type="entry name" value="Homeodomain-like"/>
    <property type="match status" value="2"/>
</dbReference>
<feature type="domain" description="Myb-like" evidence="2">
    <location>
        <begin position="156"/>
        <end position="209"/>
    </location>
</feature>
<dbReference type="PANTHER" id="PTHR46734:SF1">
    <property type="entry name" value="TELOMERIC REPEAT-BINDING FACTOR 1"/>
    <property type="match status" value="1"/>
</dbReference>
<dbReference type="PANTHER" id="PTHR46734">
    <property type="entry name" value="TELOMERIC REPEAT-BINDING FACTOR 1 TERF1"/>
    <property type="match status" value="1"/>
</dbReference>
<gene>
    <name evidence="3" type="ORF">TrST_g13134</name>
</gene>
<dbReference type="PROSITE" id="PS50090">
    <property type="entry name" value="MYB_LIKE"/>
    <property type="match status" value="1"/>
</dbReference>
<evidence type="ECO:0000256" key="1">
    <source>
        <dbReference type="ARBA" id="ARBA00023242"/>
    </source>
</evidence>
<name>A0A9W7C441_9STRA</name>
<dbReference type="CDD" id="cd00167">
    <property type="entry name" value="SANT"/>
    <property type="match status" value="1"/>
</dbReference>
<dbReference type="InterPro" id="IPR001005">
    <property type="entry name" value="SANT/Myb"/>
</dbReference>
<dbReference type="Pfam" id="PF13921">
    <property type="entry name" value="Myb_DNA-bind_6"/>
    <property type="match status" value="1"/>
</dbReference>
<accession>A0A9W7C441</accession>